<accession>A0ABY5ZR23</accession>
<keyword evidence="3" id="KW-1185">Reference proteome</keyword>
<evidence type="ECO:0000259" key="1">
    <source>
        <dbReference type="SMART" id="SM00754"/>
    </source>
</evidence>
<sequence>MGIKEGVRRLLLFVAAMVLAFGFWQPAAAELEAYDDALTLPIVVEIEEGVPEIFNFPLWYMDAKFLMLQACLDDPDMCLQELDDENGDNGNGENGTEDLFEEEFIYWAAESEFEFPAHPDSDRADGDGRVRFIFALEGFIEELPEEENGGIVDGVFNEVLIRGRGLMPNAEFRITHPFAAESFIVSSDLDGEIFHSDPLEHPVPTEERSLFDIALDGPIQHFLYSDTLLPREVPVGSGIFYIGDPTFVDPADEEIEGHTVFGSPFGINYVRLEGLGAAEGFVLESNIFLVSGQIFFNEGQNLAPIANFDVTATKLGVPVIIDVLENDLMQGDVPINPTSLEKDGAITGLTGGAVTPVRDLDKVLLQFTPTAAGPGGFDYTVESFTGMFDTAGVDVFVENLQFNQAEYRARTGKWTLNGTSNFRNLIVEDETLTGYYTGLFGAQEVPPVTTSMSGDFWAIFDNDGLSSFDFDLEVVVPEGTNVTQAHIHFGDVGVNGPVIFWLCGNPSENINPPAGTPLCAVDENGVISVSQTLANGDPRFVPRSEVGINLFSDGIEAIQDGRTYVNVHTAAFGPGEVRGQIGVNVISLRAGENGPALGVAEVQAGVGPDLTWSFEGKSIGSPGEAPHMIHAESALSFLGAERIIETLELQLR</sequence>
<reference evidence="2" key="1">
    <citation type="journal article" date="2022" name="Environ. Microbiol.">
        <title>Geoalkalibacter halelectricus SAP #1 sp. nov. possessing extracellular electron transfer and mineral#reducing capabilities from a haloalkaline environment.</title>
        <authorList>
            <person name="Yadav S."/>
            <person name="Singh R."/>
            <person name="Sundharam S.S."/>
            <person name="Chaudhary S."/>
            <person name="Krishnamurthi S."/>
            <person name="Patil S.A."/>
        </authorList>
    </citation>
    <scope>NUCLEOTIDE SEQUENCE</scope>
    <source>
        <strain evidence="2">SAP-1</strain>
    </source>
</reference>
<evidence type="ECO:0000313" key="3">
    <source>
        <dbReference type="Proteomes" id="UP001060414"/>
    </source>
</evidence>
<feature type="domain" description="CHRD" evidence="1">
    <location>
        <begin position="433"/>
        <end position="583"/>
    </location>
</feature>
<dbReference type="InterPro" id="IPR010895">
    <property type="entry name" value="CHRD"/>
</dbReference>
<dbReference type="Pfam" id="PF07452">
    <property type="entry name" value="CHRD"/>
    <property type="match status" value="1"/>
</dbReference>
<evidence type="ECO:0000313" key="2">
    <source>
        <dbReference type="EMBL" id="UWZ80315.1"/>
    </source>
</evidence>
<name>A0ABY5ZR23_9BACT</name>
<organism evidence="2 3">
    <name type="scientific">Geoalkalibacter halelectricus</name>
    <dbReference type="NCBI Taxonomy" id="2847045"/>
    <lineage>
        <taxon>Bacteria</taxon>
        <taxon>Pseudomonadati</taxon>
        <taxon>Thermodesulfobacteriota</taxon>
        <taxon>Desulfuromonadia</taxon>
        <taxon>Desulfuromonadales</taxon>
        <taxon>Geoalkalibacteraceae</taxon>
        <taxon>Geoalkalibacter</taxon>
    </lineage>
</organism>
<proteinExistence type="predicted"/>
<dbReference type="SMART" id="SM00754">
    <property type="entry name" value="CHRD"/>
    <property type="match status" value="1"/>
</dbReference>
<dbReference type="EMBL" id="CP092109">
    <property type="protein sequence ID" value="UWZ80315.1"/>
    <property type="molecule type" value="Genomic_DNA"/>
</dbReference>
<dbReference type="Proteomes" id="UP001060414">
    <property type="component" value="Chromosome"/>
</dbReference>
<gene>
    <name evidence="2" type="ORF">L9S41_02670</name>
</gene>
<protein>
    <submittedName>
        <fullName evidence="2">CHRD domain-containing protein</fullName>
    </submittedName>
</protein>
<dbReference type="RefSeq" id="WP_260748672.1">
    <property type="nucleotide sequence ID" value="NZ_CP092109.1"/>
</dbReference>